<keyword evidence="3" id="KW-1185">Reference proteome</keyword>
<protein>
    <recommendedName>
        <fullName evidence="4">Resolvase/invertase-type recombinase catalytic domain-containing protein</fullName>
    </recommendedName>
</protein>
<organism evidence="2 3">
    <name type="scientific">Streptomyces polygonati</name>
    <dbReference type="NCBI Taxonomy" id="1617087"/>
    <lineage>
        <taxon>Bacteria</taxon>
        <taxon>Bacillati</taxon>
        <taxon>Actinomycetota</taxon>
        <taxon>Actinomycetes</taxon>
        <taxon>Kitasatosporales</taxon>
        <taxon>Streptomycetaceae</taxon>
        <taxon>Streptomyces</taxon>
    </lineage>
</organism>
<reference evidence="3" key="1">
    <citation type="journal article" date="2019" name="Int. J. Syst. Evol. Microbiol.">
        <title>The Global Catalogue of Microorganisms (GCM) 10K type strain sequencing project: providing services to taxonomists for standard genome sequencing and annotation.</title>
        <authorList>
            <consortium name="The Broad Institute Genomics Platform"/>
            <consortium name="The Broad Institute Genome Sequencing Center for Infectious Disease"/>
            <person name="Wu L."/>
            <person name="Ma J."/>
        </authorList>
    </citation>
    <scope>NUCLEOTIDE SEQUENCE [LARGE SCALE GENOMIC DNA]</scope>
    <source>
        <strain evidence="3">CGMCC 4.7237</strain>
    </source>
</reference>
<comment type="caution">
    <text evidence="2">The sequence shown here is derived from an EMBL/GenBank/DDBJ whole genome shotgun (WGS) entry which is preliminary data.</text>
</comment>
<name>A0ABV8HVY3_9ACTN</name>
<evidence type="ECO:0000256" key="1">
    <source>
        <dbReference type="SAM" id="MobiDB-lite"/>
    </source>
</evidence>
<evidence type="ECO:0008006" key="4">
    <source>
        <dbReference type="Google" id="ProtNLM"/>
    </source>
</evidence>
<sequence length="142" mass="15139">MELLTEHRPVDGPVVYGFLHLVKTPAGRAGALTAALTEYCRWHELLLGAVFTERTTPNETAPDEPGCSAAFTGLLDALALPDTYGVVLPAASHLGPRALAAARRIRLAEAGTRVLLLRPPRRGRESADRGAAGPAIRRRSPT</sequence>
<accession>A0ABV8HVY3</accession>
<feature type="region of interest" description="Disordered" evidence="1">
    <location>
        <begin position="118"/>
        <end position="142"/>
    </location>
</feature>
<proteinExistence type="predicted"/>
<dbReference type="RefSeq" id="WP_386434335.1">
    <property type="nucleotide sequence ID" value="NZ_JBHSBB010000019.1"/>
</dbReference>
<gene>
    <name evidence="2" type="ORF">ACFO3J_26855</name>
</gene>
<evidence type="ECO:0000313" key="2">
    <source>
        <dbReference type="EMBL" id="MFC4035064.1"/>
    </source>
</evidence>
<dbReference type="Proteomes" id="UP001595765">
    <property type="component" value="Unassembled WGS sequence"/>
</dbReference>
<dbReference type="EMBL" id="JBHSBB010000019">
    <property type="protein sequence ID" value="MFC4035064.1"/>
    <property type="molecule type" value="Genomic_DNA"/>
</dbReference>
<evidence type="ECO:0000313" key="3">
    <source>
        <dbReference type="Proteomes" id="UP001595765"/>
    </source>
</evidence>